<keyword evidence="2" id="KW-0255">Endonuclease</keyword>
<evidence type="ECO:0000313" key="3">
    <source>
        <dbReference type="Proteomes" id="UP001597469"/>
    </source>
</evidence>
<dbReference type="InterPro" id="IPR007569">
    <property type="entry name" value="DUF559"/>
</dbReference>
<dbReference type="PANTHER" id="PTHR38590">
    <property type="entry name" value="BLL0828 PROTEIN"/>
    <property type="match status" value="1"/>
</dbReference>
<keyword evidence="2" id="KW-0378">Hydrolase</keyword>
<keyword evidence="2" id="KW-0540">Nuclease</keyword>
<reference evidence="3" key="1">
    <citation type="journal article" date="2019" name="Int. J. Syst. Evol. Microbiol.">
        <title>The Global Catalogue of Microorganisms (GCM) 10K type strain sequencing project: providing services to taxonomists for standard genome sequencing and annotation.</title>
        <authorList>
            <consortium name="The Broad Institute Genomics Platform"/>
            <consortium name="The Broad Institute Genome Sequencing Center for Infectious Disease"/>
            <person name="Wu L."/>
            <person name="Ma J."/>
        </authorList>
    </citation>
    <scope>NUCLEOTIDE SEQUENCE [LARGE SCALE GENOMIC DNA]</scope>
    <source>
        <strain evidence="3">KCTC 42805</strain>
    </source>
</reference>
<evidence type="ECO:0000313" key="2">
    <source>
        <dbReference type="EMBL" id="MFD2574430.1"/>
    </source>
</evidence>
<protein>
    <submittedName>
        <fullName evidence="2">Endonuclease domain-containing protein</fullName>
    </submittedName>
</protein>
<comment type="caution">
    <text evidence="2">The sequence shown here is derived from an EMBL/GenBank/DDBJ whole genome shotgun (WGS) entry which is preliminary data.</text>
</comment>
<dbReference type="Pfam" id="PF04480">
    <property type="entry name" value="DUF559"/>
    <property type="match status" value="1"/>
</dbReference>
<evidence type="ECO:0000259" key="1">
    <source>
        <dbReference type="Pfam" id="PF04480"/>
    </source>
</evidence>
<name>A0ABW5MBJ5_9BACT</name>
<dbReference type="InterPro" id="IPR047216">
    <property type="entry name" value="Endonuclease_DUF559_bact"/>
</dbReference>
<dbReference type="Proteomes" id="UP001597469">
    <property type="component" value="Unassembled WGS sequence"/>
</dbReference>
<dbReference type="CDD" id="cd01038">
    <property type="entry name" value="Endonuclease_DUF559"/>
    <property type="match status" value="1"/>
</dbReference>
<organism evidence="2 3">
    <name type="scientific">Spirosoma soli</name>
    <dbReference type="NCBI Taxonomy" id="1770529"/>
    <lineage>
        <taxon>Bacteria</taxon>
        <taxon>Pseudomonadati</taxon>
        <taxon>Bacteroidota</taxon>
        <taxon>Cytophagia</taxon>
        <taxon>Cytophagales</taxon>
        <taxon>Cytophagaceae</taxon>
        <taxon>Spirosoma</taxon>
    </lineage>
</organism>
<dbReference type="PANTHER" id="PTHR38590:SF1">
    <property type="entry name" value="BLL0828 PROTEIN"/>
    <property type="match status" value="1"/>
</dbReference>
<dbReference type="InterPro" id="IPR011335">
    <property type="entry name" value="Restrct_endonuc-II-like"/>
</dbReference>
<accession>A0ABW5MBJ5</accession>
<dbReference type="RefSeq" id="WP_381528128.1">
    <property type="nucleotide sequence ID" value="NZ_JBHULN010000028.1"/>
</dbReference>
<dbReference type="EMBL" id="JBHULN010000028">
    <property type="protein sequence ID" value="MFD2574430.1"/>
    <property type="molecule type" value="Genomic_DNA"/>
</dbReference>
<feature type="domain" description="DUF559" evidence="1">
    <location>
        <begin position="12"/>
        <end position="118"/>
    </location>
</feature>
<keyword evidence="3" id="KW-1185">Reference proteome</keyword>
<dbReference type="Gene3D" id="3.40.960.10">
    <property type="entry name" value="VSR Endonuclease"/>
    <property type="match status" value="1"/>
</dbReference>
<dbReference type="GO" id="GO:0004519">
    <property type="term" value="F:endonuclease activity"/>
    <property type="evidence" value="ECO:0007669"/>
    <property type="project" value="UniProtKB-KW"/>
</dbReference>
<sequence length="119" mass="14045">MARGGSSTPSIKELRRELRQNQTNPEIVLWEKIRNRQLDGKKFRRQHSFGRFIVDFYCHEYLLVIEVDGSVHNTLEARIDDAERELILQDLGLRILRFSNDDVMHHIDKVLSMISENLI</sequence>
<gene>
    <name evidence="2" type="ORF">ACFSUS_27595</name>
</gene>
<dbReference type="SUPFAM" id="SSF52980">
    <property type="entry name" value="Restriction endonuclease-like"/>
    <property type="match status" value="1"/>
</dbReference>
<proteinExistence type="predicted"/>